<evidence type="ECO:0000256" key="4">
    <source>
        <dbReference type="ARBA" id="ARBA00022438"/>
    </source>
</evidence>
<gene>
    <name evidence="13" type="primary">FGENESH: predicted gene_1.464</name>
    <name evidence="13" type="ORF">BN2166_0004640</name>
</gene>
<evidence type="ECO:0000256" key="5">
    <source>
        <dbReference type="ARBA" id="ARBA00022490"/>
    </source>
</evidence>
<evidence type="ECO:0000256" key="9">
    <source>
        <dbReference type="HAMAP-Rule" id="MF_03175"/>
    </source>
</evidence>
<dbReference type="InterPro" id="IPR036390">
    <property type="entry name" value="WH_DNA-bd_sf"/>
</dbReference>
<dbReference type="NCBIfam" id="TIGR00501">
    <property type="entry name" value="met_pdase_II"/>
    <property type="match status" value="1"/>
</dbReference>
<dbReference type="InterPro" id="IPR000994">
    <property type="entry name" value="Pept_M24"/>
</dbReference>
<feature type="binding site" evidence="9">
    <location>
        <position position="436"/>
    </location>
    <ligand>
        <name>a divalent metal cation</name>
        <dbReference type="ChEBI" id="CHEBI:60240"/>
        <label>2</label>
        <note>catalytic</note>
    </ligand>
</feature>
<dbReference type="InterPro" id="IPR002468">
    <property type="entry name" value="Pept_M24A_MAP2"/>
</dbReference>
<dbReference type="HAMAP" id="MF_03175">
    <property type="entry name" value="MetAP_2_euk"/>
    <property type="match status" value="1"/>
</dbReference>
<dbReference type="Proteomes" id="UP000199069">
    <property type="component" value="Unassembled WGS sequence"/>
</dbReference>
<comment type="catalytic activity">
    <reaction evidence="1 9 10">
        <text>Release of N-terminal amino acids, preferentially methionine, from peptides and arylamides.</text>
        <dbReference type="EC" id="3.4.11.18"/>
    </reaction>
</comment>
<feature type="binding site" evidence="9">
    <location>
        <position position="340"/>
    </location>
    <ligand>
        <name>a divalent metal cation</name>
        <dbReference type="ChEBI" id="CHEBI:60240"/>
        <label>2</label>
        <note>catalytic</note>
    </ligand>
</feature>
<evidence type="ECO:0000256" key="11">
    <source>
        <dbReference type="SAM" id="MobiDB-lite"/>
    </source>
</evidence>
<comment type="similarity">
    <text evidence="9">Belongs to the peptidase M24A family. Methionine aminopeptidase eukaryotic type 2 subfamily.</text>
</comment>
<feature type="region of interest" description="Disordered" evidence="11">
    <location>
        <begin position="1"/>
        <end position="79"/>
    </location>
</feature>
<keyword evidence="7 9" id="KW-0479">Metal-binding</keyword>
<dbReference type="InterPro" id="IPR036388">
    <property type="entry name" value="WH-like_DNA-bd_sf"/>
</dbReference>
<evidence type="ECO:0000313" key="13">
    <source>
        <dbReference type="EMBL" id="CTR04603.1"/>
    </source>
</evidence>
<dbReference type="Gene3D" id="1.10.10.10">
    <property type="entry name" value="Winged helix-like DNA-binding domain superfamily/Winged helix DNA-binding domain"/>
    <property type="match status" value="1"/>
</dbReference>
<feature type="binding site" evidence="9">
    <location>
        <position position="229"/>
    </location>
    <ligand>
        <name>a divalent metal cation</name>
        <dbReference type="ChEBI" id="CHEBI:60240"/>
        <label>2</label>
        <note>catalytic</note>
    </ligand>
</feature>
<dbReference type="GO" id="GO:0046872">
    <property type="term" value="F:metal ion binding"/>
    <property type="evidence" value="ECO:0007669"/>
    <property type="project" value="UniProtKB-UniRule"/>
</dbReference>
<proteinExistence type="inferred from homology"/>
<feature type="binding site" evidence="9">
    <location>
        <position position="218"/>
    </location>
    <ligand>
        <name>a divalent metal cation</name>
        <dbReference type="ChEBI" id="CHEBI:60240"/>
        <label>1</label>
    </ligand>
</feature>
<dbReference type="InterPro" id="IPR001714">
    <property type="entry name" value="Pept_M24_MAP"/>
</dbReference>
<feature type="domain" description="Peptidase M24" evidence="12">
    <location>
        <begin position="135"/>
        <end position="348"/>
    </location>
</feature>
<dbReference type="PROSITE" id="PS01202">
    <property type="entry name" value="MAP_2"/>
    <property type="match status" value="1"/>
</dbReference>
<dbReference type="InterPro" id="IPR018349">
    <property type="entry name" value="Pept_M24A_MAP2_BS"/>
</dbReference>
<feature type="compositionally biased region" description="Low complexity" evidence="11">
    <location>
        <begin position="1"/>
        <end position="15"/>
    </location>
</feature>
<keyword evidence="14" id="KW-1185">Reference proteome</keyword>
<dbReference type="InterPro" id="IPR050247">
    <property type="entry name" value="Met_Aminopeptidase_Type2"/>
</dbReference>
<dbReference type="SUPFAM" id="SSF55920">
    <property type="entry name" value="Creatinase/aminopeptidase"/>
    <property type="match status" value="1"/>
</dbReference>
<organism evidence="13 14">
    <name type="scientific">Rhodotorula toruloides</name>
    <name type="common">Yeast</name>
    <name type="synonym">Rhodosporidium toruloides</name>
    <dbReference type="NCBI Taxonomy" id="5286"/>
    <lineage>
        <taxon>Eukaryota</taxon>
        <taxon>Fungi</taxon>
        <taxon>Dikarya</taxon>
        <taxon>Basidiomycota</taxon>
        <taxon>Pucciniomycotina</taxon>
        <taxon>Microbotryomycetes</taxon>
        <taxon>Sporidiobolales</taxon>
        <taxon>Sporidiobolaceae</taxon>
        <taxon>Rhodotorula</taxon>
    </lineage>
</organism>
<reference evidence="13 14" key="1">
    <citation type="submission" date="2015-07" db="EMBL/GenBank/DDBJ databases">
        <authorList>
            <person name="Cajimat M.N.B."/>
            <person name="Milazzo M.L."/>
            <person name="Fulhorst C.F."/>
        </authorList>
    </citation>
    <scope>NUCLEOTIDE SEQUENCE [LARGE SCALE GENOMIC DNA]</scope>
    <source>
        <strain evidence="13">Single colony</strain>
    </source>
</reference>
<keyword evidence="4 9" id="KW-0031">Aminopeptidase</keyword>
<sequence length="455" mass="50109">MTAAAPAAVPNEAVAKLSLKETNGVAPAVPEVKPKEGGAEEDEEEEEEGEDGAEGDAGTAEKKKKKSKGKKKTKAVQTEPPTVPVSRFFKSNAYPVGETHPYLNDNAYRTTSEEMRHKERLLLDEPSDSAFNYNSIRRAAEVHRQVRKYARSNIKPGMTMTEIAEMIENGTRALVEENGMQAGIGFPTGLSRNECAAHYTPNAGDTIVLQAEDVLKVDFGVHVNGRIVDSAFTLNWEPTYDRLLEAVKDATETGVREAGIDVRMGDIGRAIQEVMESYEVEVNGETKQVKSIRNLTGHSIAPYIIHGGKSVPICAPKGDDREENDEADQKMEEGEYFAIETFGSTGNGYVEHQGACSHYARIPEARAPLTSISSKKLLGVIEREFGTLPWCRRYLDRIGQKDYLRGLNDLVNKGIVQDYPPLVDMAKGGCQTAQFEHTIILRPTCKEVVTRGDDY</sequence>
<evidence type="ECO:0000256" key="6">
    <source>
        <dbReference type="ARBA" id="ARBA00022670"/>
    </source>
</evidence>
<dbReference type="GO" id="GO:0070006">
    <property type="term" value="F:metalloaminopeptidase activity"/>
    <property type="evidence" value="ECO:0007669"/>
    <property type="project" value="UniProtKB-UniRule"/>
</dbReference>
<feature type="binding site" evidence="9">
    <location>
        <position position="298"/>
    </location>
    <ligand>
        <name>a divalent metal cation</name>
        <dbReference type="ChEBI" id="CHEBI:60240"/>
        <label>2</label>
        <note>catalytic</note>
    </ligand>
</feature>
<evidence type="ECO:0000256" key="8">
    <source>
        <dbReference type="ARBA" id="ARBA00022801"/>
    </source>
</evidence>
<dbReference type="GO" id="GO:0004239">
    <property type="term" value="F:initiator methionyl aminopeptidase activity"/>
    <property type="evidence" value="ECO:0007669"/>
    <property type="project" value="UniProtKB-UniRule"/>
</dbReference>
<feature type="compositionally biased region" description="Acidic residues" evidence="11">
    <location>
        <begin position="39"/>
        <end position="54"/>
    </location>
</feature>
<feature type="binding site" evidence="9">
    <location>
        <position position="198"/>
    </location>
    <ligand>
        <name>substrate</name>
    </ligand>
</feature>
<dbReference type="InterPro" id="IPR036005">
    <property type="entry name" value="Creatinase/aminopeptidase-like"/>
</dbReference>
<dbReference type="EMBL" id="CWKI01000001">
    <property type="protein sequence ID" value="CTR04603.1"/>
    <property type="molecule type" value="Genomic_DNA"/>
</dbReference>
<comment type="subcellular location">
    <subcellularLocation>
        <location evidence="9">Cytoplasm</location>
    </subcellularLocation>
</comment>
<accession>A0A0K3C6Y3</accession>
<feature type="binding site" evidence="9">
    <location>
        <position position="436"/>
    </location>
    <ligand>
        <name>a divalent metal cation</name>
        <dbReference type="ChEBI" id="CHEBI:60240"/>
        <label>1</label>
    </ligand>
</feature>
<dbReference type="SUPFAM" id="SSF46785">
    <property type="entry name" value="Winged helix' DNA-binding domain"/>
    <property type="match status" value="1"/>
</dbReference>
<keyword evidence="8 9" id="KW-0378">Hydrolase</keyword>
<dbReference type="Gene3D" id="3.90.230.10">
    <property type="entry name" value="Creatinase/methionine aminopeptidase superfamily"/>
    <property type="match status" value="1"/>
</dbReference>
<dbReference type="CDD" id="cd01088">
    <property type="entry name" value="MetAP2"/>
    <property type="match status" value="1"/>
</dbReference>
<feature type="binding site" evidence="9">
    <location>
        <position position="229"/>
    </location>
    <ligand>
        <name>a divalent metal cation</name>
        <dbReference type="ChEBI" id="CHEBI:60240"/>
        <label>1</label>
    </ligand>
</feature>
<dbReference type="STRING" id="5286.A0A0K3C6Y3"/>
<keyword evidence="5 9" id="KW-0963">Cytoplasm</keyword>
<evidence type="ECO:0000256" key="3">
    <source>
        <dbReference type="ARBA" id="ARBA00001954"/>
    </source>
</evidence>
<evidence type="ECO:0000256" key="2">
    <source>
        <dbReference type="ARBA" id="ARBA00001936"/>
    </source>
</evidence>
<name>A0A0K3C6Y3_RHOTO</name>
<protein>
    <recommendedName>
        <fullName evidence="9">Methionine aminopeptidase 2</fullName>
        <shortName evidence="9">MAP 2</shortName>
        <shortName evidence="9">MetAP 2</shortName>
        <ecNumber evidence="9">3.4.11.18</ecNumber>
    </recommendedName>
    <alternativeName>
        <fullName evidence="9">Peptidase M</fullName>
    </alternativeName>
</protein>
<dbReference type="Pfam" id="PF00557">
    <property type="entry name" value="Peptidase_M24"/>
    <property type="match status" value="1"/>
</dbReference>
<evidence type="ECO:0000313" key="14">
    <source>
        <dbReference type="Proteomes" id="UP000199069"/>
    </source>
</evidence>
<dbReference type="GO" id="GO:0006508">
    <property type="term" value="P:proteolysis"/>
    <property type="evidence" value="ECO:0007669"/>
    <property type="project" value="UniProtKB-KW"/>
</dbReference>
<feature type="compositionally biased region" description="Basic residues" evidence="11">
    <location>
        <begin position="62"/>
        <end position="74"/>
    </location>
</feature>
<dbReference type="PRINTS" id="PR00599">
    <property type="entry name" value="MAPEPTIDASE"/>
</dbReference>
<comment type="cofactor">
    <cofactor evidence="9">
        <name>Co(2+)</name>
        <dbReference type="ChEBI" id="CHEBI:48828"/>
    </cofactor>
    <cofactor evidence="9">
        <name>Zn(2+)</name>
        <dbReference type="ChEBI" id="CHEBI:29105"/>
    </cofactor>
    <cofactor evidence="9">
        <name>Mn(2+)</name>
        <dbReference type="ChEBI" id="CHEBI:29035"/>
    </cofactor>
    <cofactor evidence="9">
        <name>Fe(2+)</name>
        <dbReference type="ChEBI" id="CHEBI:29033"/>
    </cofactor>
    <text evidence="9">Binds 2 divalent metal cations per subunit. Has a high-affinity and a low affinity metal-binding site. The true nature of the physiological cofactor is under debate. The enzyme is active with cobalt, zinc, manganese or divalent iron ions. Most likely, methionine aminopeptidases function as mononuclear Fe(2+)-metalloproteases under physiological conditions, and the catalytically relevant metal-binding site has been assigned to the histidine-containing high-affinity site.</text>
</comment>
<evidence type="ECO:0000259" key="12">
    <source>
        <dbReference type="Pfam" id="PF00557"/>
    </source>
</evidence>
<dbReference type="GO" id="GO:0005737">
    <property type="term" value="C:cytoplasm"/>
    <property type="evidence" value="ECO:0007669"/>
    <property type="project" value="UniProtKB-SubCell"/>
</dbReference>
<evidence type="ECO:0000256" key="1">
    <source>
        <dbReference type="ARBA" id="ARBA00000294"/>
    </source>
</evidence>
<dbReference type="AlphaFoldDB" id="A0A0K3C6Y3"/>
<dbReference type="PANTHER" id="PTHR45777">
    <property type="entry name" value="METHIONINE AMINOPEPTIDASE 2"/>
    <property type="match status" value="1"/>
</dbReference>
<comment type="cofactor">
    <cofactor evidence="2">
        <name>Mn(2+)</name>
        <dbReference type="ChEBI" id="CHEBI:29035"/>
    </cofactor>
</comment>
<comment type="function">
    <text evidence="9 10">Cotranslationally removes the N-terminal methionine from nascent proteins. The N-terminal methionine is often cleaved when the second residue in the primary sequence is small and uncharged (Met-Ala-, Cys, Gly, Pro, Ser, Thr, or Val).</text>
</comment>
<dbReference type="PANTHER" id="PTHR45777:SF2">
    <property type="entry name" value="METHIONINE AMINOPEPTIDASE 2"/>
    <property type="match status" value="1"/>
</dbReference>
<dbReference type="OMA" id="PFAKRWL"/>
<dbReference type="EC" id="3.4.11.18" evidence="9"/>
<comment type="cofactor">
    <cofactor evidence="3">
        <name>Fe(2+)</name>
        <dbReference type="ChEBI" id="CHEBI:29033"/>
    </cofactor>
</comment>
<feature type="binding site" evidence="9">
    <location>
        <position position="306"/>
    </location>
    <ligand>
        <name>substrate</name>
    </ligand>
</feature>
<evidence type="ECO:0000256" key="10">
    <source>
        <dbReference type="RuleBase" id="RU003653"/>
    </source>
</evidence>
<keyword evidence="6 9" id="KW-0645">Protease</keyword>
<evidence type="ECO:0000256" key="7">
    <source>
        <dbReference type="ARBA" id="ARBA00022723"/>
    </source>
</evidence>